<feature type="compositionally biased region" description="Gly residues" evidence="13">
    <location>
        <begin position="752"/>
        <end position="761"/>
    </location>
</feature>
<evidence type="ECO:0000256" key="11">
    <source>
        <dbReference type="ARBA" id="ARBA00032555"/>
    </source>
</evidence>
<dbReference type="Pfam" id="PF00076">
    <property type="entry name" value="RRM_1"/>
    <property type="match status" value="3"/>
</dbReference>
<dbReference type="SUPFAM" id="SSF103473">
    <property type="entry name" value="MFS general substrate transporter"/>
    <property type="match status" value="1"/>
</dbReference>
<keyword evidence="6 14" id="KW-0812">Transmembrane</keyword>
<dbReference type="PANTHER" id="PTHR23516">
    <property type="entry name" value="SAM (S-ADENOSYL METHIONINE) TRANSPORTER"/>
    <property type="match status" value="1"/>
</dbReference>
<feature type="transmembrane region" description="Helical" evidence="14">
    <location>
        <begin position="111"/>
        <end position="130"/>
    </location>
</feature>
<name>A0A9Q5HRZ1_SANBA</name>
<evidence type="ECO:0000256" key="8">
    <source>
        <dbReference type="ARBA" id="ARBA00023065"/>
    </source>
</evidence>
<dbReference type="Pfam" id="PF05631">
    <property type="entry name" value="MFS_5"/>
    <property type="match status" value="1"/>
</dbReference>
<dbReference type="GO" id="GO:0006811">
    <property type="term" value="P:monoatomic ion transport"/>
    <property type="evidence" value="ECO:0007669"/>
    <property type="project" value="UniProtKB-KW"/>
</dbReference>
<evidence type="ECO:0000256" key="1">
    <source>
        <dbReference type="ARBA" id="ARBA00003019"/>
    </source>
</evidence>
<dbReference type="OrthoDB" id="263957at2759"/>
<evidence type="ECO:0000313" key="17">
    <source>
        <dbReference type="Proteomes" id="UP000757232"/>
    </source>
</evidence>
<dbReference type="AlphaFoldDB" id="A0A9Q5HRZ1"/>
<feature type="transmembrane region" description="Helical" evidence="14">
    <location>
        <begin position="331"/>
        <end position="352"/>
    </location>
</feature>
<feature type="transmembrane region" description="Helical" evidence="14">
    <location>
        <begin position="400"/>
        <end position="418"/>
    </location>
</feature>
<dbReference type="FunFam" id="3.30.70.330:FF:000145">
    <property type="entry name" value="Putative RNP domain-containing protein"/>
    <property type="match status" value="1"/>
</dbReference>
<dbReference type="SMART" id="SM00360">
    <property type="entry name" value="RRM"/>
    <property type="match status" value="3"/>
</dbReference>
<evidence type="ECO:0000256" key="10">
    <source>
        <dbReference type="ARBA" id="ARBA00030646"/>
    </source>
</evidence>
<dbReference type="Gene3D" id="3.30.70.330">
    <property type="match status" value="3"/>
</dbReference>
<keyword evidence="4" id="KW-0813">Transport</keyword>
<evidence type="ECO:0000256" key="9">
    <source>
        <dbReference type="ARBA" id="ARBA00023136"/>
    </source>
</evidence>
<evidence type="ECO:0000256" key="5">
    <source>
        <dbReference type="ARBA" id="ARBA00022475"/>
    </source>
</evidence>
<feature type="transmembrane region" description="Helical" evidence="14">
    <location>
        <begin position="233"/>
        <end position="255"/>
    </location>
</feature>
<evidence type="ECO:0000256" key="13">
    <source>
        <dbReference type="SAM" id="MobiDB-lite"/>
    </source>
</evidence>
<gene>
    <name evidence="16" type="ORF">A7U60_g8134</name>
</gene>
<dbReference type="PROSITE" id="PS50102">
    <property type="entry name" value="RRM"/>
    <property type="match status" value="3"/>
</dbReference>
<dbReference type="InterPro" id="IPR000504">
    <property type="entry name" value="RRM_dom"/>
</dbReference>
<dbReference type="PANTHER" id="PTHR23516:SF1">
    <property type="entry name" value="MOLYBDATE-ANION TRANSPORTER"/>
    <property type="match status" value="1"/>
</dbReference>
<dbReference type="GO" id="GO:0015098">
    <property type="term" value="F:molybdate ion transmembrane transporter activity"/>
    <property type="evidence" value="ECO:0007669"/>
    <property type="project" value="InterPro"/>
</dbReference>
<feature type="transmembrane region" description="Helical" evidence="14">
    <location>
        <begin position="6"/>
        <end position="26"/>
    </location>
</feature>
<dbReference type="InterPro" id="IPR035979">
    <property type="entry name" value="RBD_domain_sf"/>
</dbReference>
<evidence type="ECO:0000256" key="12">
    <source>
        <dbReference type="PROSITE-ProRule" id="PRU00176"/>
    </source>
</evidence>
<sequence length="1047" mass="114913">MSTSSLNFYEVQLAVLATFCIVAVILERRSASKKSQSQSSGANGHARTLSHAANTAENGANGSVGWKRLSSASALSRQYLIVYGIVMCADWLQGPYVYSLYREQYELSERVVASLFVIGFLSGGLSASIVGAWADQYGRKRICQAFCVTYSLSCLCILFPDLPILYLGRVLGGISGSILFSSFESWLVSSANNQGVDQSELSSIFGLATLVNGFVAFSAGIASDKVVDVFNTFTAPFVVSGMLLVLAWVVINSLWGENYGNGGGKEVYSDPFQVKRLGQAWTIARNDPALLTLGLTQTCFEGSMYLFVFAWVPSLQEASAPEEALPLGYIFSAYMISMMLGSLFYTAASSLANSPGNATNLKATENSDNSLTLHAKLSSLVCTLGALALATSVSTADVRIRFWAFCMFEACVGVYYPVQGMLRGSLISNDHRATLSSLFRVPLNIFVVTALMTGVSSARLYVFAGCALALASSAIMTGWVIVPRTEKFQDKSASMDVDMKNKEDLPEDKLNGRERDRERDRRDRSREKREKDRDHSRDHSRDRERRDLGRRRNDHWEPERRARRRSRSRSRSRSPRRRSVSSRRRSRRYYSRSRSPRYSRSRSRSRSRDRKYDQFARSLGGPMNADPEEALEFSKISKRENRVYVGNLSYDVRYRDLMEFMRGAGEVLFAEVLVTPTGISKGCGIVEFASQEDAQRAIRELSEVPLLGRPVFIREDRENEARFGATPVPGKIGMAMAGQGLHAQPPPRSSSYGGGGGGGGGGGANPGNQLYIGNLPYQAGWQDLKDLFRQAGNIVRADINIGADGRAKGSGTVLFETVKDAQSAISMYNGYEWYGRVLEVREDRYAGLSGPGTFRGSFRGRGGFRGGRGGGLRGGFRSGFGGGAGDSRSIDDLYKPYTGPDSGADTFGSSSGFGSGYGNFDVEPNQQIMVRNVSNQFLLSLRDGLKQVSFNYIKLPWSTANEDLVELFETTGTVELAEILYDGSRSKGAGVVQFAQVPEAETAIAKFQNYMYGGRPLDVRYNDRWHTFTPHAARGGTVAPMQADTTM</sequence>
<keyword evidence="17" id="KW-1185">Reference proteome</keyword>
<keyword evidence="7 14" id="KW-1133">Transmembrane helix</keyword>
<feature type="compositionally biased region" description="Basic residues" evidence="13">
    <location>
        <begin position="561"/>
        <end position="609"/>
    </location>
</feature>
<dbReference type="InterPro" id="IPR012677">
    <property type="entry name" value="Nucleotide-bd_a/b_plait_sf"/>
</dbReference>
<evidence type="ECO:0000256" key="14">
    <source>
        <dbReference type="SAM" id="Phobius"/>
    </source>
</evidence>
<feature type="transmembrane region" description="Helical" evidence="14">
    <location>
        <begin position="438"/>
        <end position="455"/>
    </location>
</feature>
<dbReference type="SUPFAM" id="SSF54928">
    <property type="entry name" value="RNA-binding domain, RBD"/>
    <property type="match status" value="3"/>
</dbReference>
<dbReference type="GO" id="GO:0003723">
    <property type="term" value="F:RNA binding"/>
    <property type="evidence" value="ECO:0007669"/>
    <property type="project" value="UniProtKB-UniRule"/>
</dbReference>
<feature type="transmembrane region" description="Helical" evidence="14">
    <location>
        <begin position="201"/>
        <end position="221"/>
    </location>
</feature>
<evidence type="ECO:0000256" key="2">
    <source>
        <dbReference type="ARBA" id="ARBA00004651"/>
    </source>
</evidence>
<accession>A0A9Q5HRZ1</accession>
<feature type="domain" description="RRM" evidence="15">
    <location>
        <begin position="768"/>
        <end position="845"/>
    </location>
</feature>
<keyword evidence="9 14" id="KW-0472">Membrane</keyword>
<feature type="domain" description="RRM" evidence="15">
    <location>
        <begin position="641"/>
        <end position="718"/>
    </location>
</feature>
<feature type="transmembrane region" description="Helical" evidence="14">
    <location>
        <begin position="461"/>
        <end position="482"/>
    </location>
</feature>
<dbReference type="Gene3D" id="1.20.1250.20">
    <property type="entry name" value="MFS general substrate transporter like domains"/>
    <property type="match status" value="1"/>
</dbReference>
<feature type="transmembrane region" description="Helical" evidence="14">
    <location>
        <begin position="289"/>
        <end position="311"/>
    </location>
</feature>
<evidence type="ECO:0000256" key="7">
    <source>
        <dbReference type="ARBA" id="ARBA00022989"/>
    </source>
</evidence>
<comment type="function">
    <text evidence="1">Mediates high-affinity intracellular uptake of the rare oligo-element molybdenum.</text>
</comment>
<reference evidence="16" key="1">
    <citation type="submission" date="2016-06" db="EMBL/GenBank/DDBJ databases">
        <title>Draft Genome sequence of the fungus Inonotus baumii.</title>
        <authorList>
            <person name="Zhu H."/>
            <person name="Lin W."/>
        </authorList>
    </citation>
    <scope>NUCLEOTIDE SEQUENCE</scope>
    <source>
        <strain evidence="16">821</strain>
    </source>
</reference>
<comment type="subcellular location">
    <subcellularLocation>
        <location evidence="2">Cell membrane</location>
        <topology evidence="2">Multi-pass membrane protein</topology>
    </subcellularLocation>
</comment>
<feature type="domain" description="RRM" evidence="15">
    <location>
        <begin position="926"/>
        <end position="1024"/>
    </location>
</feature>
<evidence type="ECO:0000313" key="16">
    <source>
        <dbReference type="EMBL" id="OCB84912.1"/>
    </source>
</evidence>
<keyword evidence="5" id="KW-1003">Cell membrane</keyword>
<organism evidence="16 17">
    <name type="scientific">Sanghuangporus baumii</name>
    <name type="common">Phellinus baumii</name>
    <dbReference type="NCBI Taxonomy" id="108892"/>
    <lineage>
        <taxon>Eukaryota</taxon>
        <taxon>Fungi</taxon>
        <taxon>Dikarya</taxon>
        <taxon>Basidiomycota</taxon>
        <taxon>Agaricomycotina</taxon>
        <taxon>Agaricomycetes</taxon>
        <taxon>Hymenochaetales</taxon>
        <taxon>Hymenochaetaceae</taxon>
        <taxon>Sanghuangporus</taxon>
    </lineage>
</organism>
<feature type="transmembrane region" description="Helical" evidence="14">
    <location>
        <begin position="80"/>
        <end position="99"/>
    </location>
</feature>
<feature type="region of interest" description="Disordered" evidence="13">
    <location>
        <begin position="491"/>
        <end position="626"/>
    </location>
</feature>
<feature type="compositionally biased region" description="Basic and acidic residues" evidence="13">
    <location>
        <begin position="497"/>
        <end position="560"/>
    </location>
</feature>
<dbReference type="CDD" id="cd17487">
    <property type="entry name" value="MFS_MFSD5_like"/>
    <property type="match status" value="1"/>
</dbReference>
<dbReference type="Proteomes" id="UP000757232">
    <property type="component" value="Unassembled WGS sequence"/>
</dbReference>
<protein>
    <recommendedName>
        <fullName evidence="3">Molybdate-anion transporter</fullName>
    </recommendedName>
    <alternativeName>
        <fullName evidence="10">Major facilitator superfamily domain-containing protein 5</fullName>
    </alternativeName>
    <alternativeName>
        <fullName evidence="11">Molybdate transporter 2 homolog</fullName>
    </alternativeName>
</protein>
<dbReference type="InterPro" id="IPR008509">
    <property type="entry name" value="MOT2/MFSD5"/>
</dbReference>
<feature type="transmembrane region" description="Helical" evidence="14">
    <location>
        <begin position="373"/>
        <end position="394"/>
    </location>
</feature>
<evidence type="ECO:0000259" key="15">
    <source>
        <dbReference type="PROSITE" id="PS50102"/>
    </source>
</evidence>
<evidence type="ECO:0000256" key="6">
    <source>
        <dbReference type="ARBA" id="ARBA00022692"/>
    </source>
</evidence>
<dbReference type="InterPro" id="IPR036259">
    <property type="entry name" value="MFS_trans_sf"/>
</dbReference>
<evidence type="ECO:0000256" key="4">
    <source>
        <dbReference type="ARBA" id="ARBA00022448"/>
    </source>
</evidence>
<feature type="transmembrane region" description="Helical" evidence="14">
    <location>
        <begin position="142"/>
        <end position="160"/>
    </location>
</feature>
<dbReference type="GO" id="GO:0005886">
    <property type="term" value="C:plasma membrane"/>
    <property type="evidence" value="ECO:0007669"/>
    <property type="project" value="UniProtKB-SubCell"/>
</dbReference>
<feature type="region of interest" description="Disordered" evidence="13">
    <location>
        <begin position="738"/>
        <end position="761"/>
    </location>
</feature>
<comment type="caution">
    <text evidence="16">The sequence shown here is derived from an EMBL/GenBank/DDBJ whole genome shotgun (WGS) entry which is preliminary data.</text>
</comment>
<dbReference type="EMBL" id="LNZH02000213">
    <property type="protein sequence ID" value="OCB84912.1"/>
    <property type="molecule type" value="Genomic_DNA"/>
</dbReference>
<keyword evidence="8" id="KW-0406">Ion transport</keyword>
<proteinExistence type="predicted"/>
<evidence type="ECO:0000256" key="3">
    <source>
        <dbReference type="ARBA" id="ARBA00021242"/>
    </source>
</evidence>
<keyword evidence="12" id="KW-0694">RNA-binding</keyword>